<protein>
    <submittedName>
        <fullName evidence="2">Uncharacterized protein</fullName>
    </submittedName>
</protein>
<feature type="region of interest" description="Disordered" evidence="1">
    <location>
        <begin position="461"/>
        <end position="643"/>
    </location>
</feature>
<dbReference type="AlphaFoldDB" id="A0A4S4M617"/>
<dbReference type="PRINTS" id="PR01217">
    <property type="entry name" value="PRICHEXTENSN"/>
</dbReference>
<sequence>MSQSSTVRVRHAGTAYGQHGSEIVVAINATHFPPPPSYHPWSSLSDLPLARSDLTTRKYLNNDYFYLAFTSLNPFPPDDKYLRYFSQSASHLPIEMHTTPSGPRYRLALNVQQKWYSLETLLRQSIIILEPYLFRERGRFPIVVDPSSFGYRKDHANTNLAHQAATVSRDAMSGMMAYLSMQLACCRTMPPPQQLHDWRDALLKGTHLDWSNWVRTSAVISGSSPNTRRGGFVYPYDTRPAVHPVWSKFIPAFNFMNIPLWFSYGSFRDNILSKILVPVPYALTTQDCRLLKLTLDATAESAPPVLYDPTAPAAAAPFDTSLYPEPLTGSGQRRGDTNVLQRKAHFDGPKGQVMPSIRSTAQIFVWQKHEGDPPCRLRTKIDKKCWADEWDDRNGQRIYDAFSNTWDISSDFGPDEDRWEDDDDMEFGDPVEEVDKAMDVDENVQETVAQEVPMDIDSDDALTSQVHPARSSSAAFSMAPSQSSTSARPSPALPVLPKRPDTYIPPARPLPTPPTPLPTPPTPLPITPTAAVRSNVSAPPVASRSGPPPSVASRSGPTPPVASNKVGTPAVSSSSEVPRPVTLRTVPPPSVASRSDPTPPVASNKVGTPAVSSSSEVPRPVTLRTVPPPSVASSSHSESPVGSGRVPILLFEPTSAQTPAVSPAATSFSRILHPSPPPLVLSLPPSPATLVPLAPPRVPSQPPVTLLPVQAPSAQDTPPLPPPPPAPAAAPIDFETLVNMFVSATEPVISLTWSNPNTLDDILHHHYGLDAGYPLLETMAATLPAPEPGKHLSKYHPLIALGWHFELTDKTTLRRLATGGQPATRIYRRRYSPSQSNELDRRSGDCFVVSDKPDAPFPWTLVINDPIIALHILRRWRDLATEDIVKRLNSQGMPFVLYKRREDFFAPPIAGKSHDLYRHRRNVTHGYVPQGRMPSVKEYRRYMSDLKLFFSSSYRLRAAAQHGGLIWRIASEFIDEDNDVRVTGLDDDSLEDGALPQSWQNGVELWQEGLSTEEVHYICGVYLDDRAEHQTPKHVSWWPKPGMWDSSGLFTHYWTPACERWYQKRITALDEGKAKAMHYAEWRPHLKFSRGILTEMEEVNKDLANALLQELVP</sequence>
<feature type="compositionally biased region" description="Polar residues" evidence="1">
    <location>
        <begin position="461"/>
        <end position="488"/>
    </location>
</feature>
<comment type="caution">
    <text evidence="2">The sequence shown here is derived from an EMBL/GenBank/DDBJ whole genome shotgun (WGS) entry which is preliminary data.</text>
</comment>
<evidence type="ECO:0000256" key="1">
    <source>
        <dbReference type="SAM" id="MobiDB-lite"/>
    </source>
</evidence>
<feature type="compositionally biased region" description="Low complexity" evidence="1">
    <location>
        <begin position="617"/>
        <end position="643"/>
    </location>
</feature>
<dbReference type="Proteomes" id="UP000308730">
    <property type="component" value="Unassembled WGS sequence"/>
</dbReference>
<organism evidence="2 3">
    <name type="scientific">Antrodiella citrinella</name>
    <dbReference type="NCBI Taxonomy" id="2447956"/>
    <lineage>
        <taxon>Eukaryota</taxon>
        <taxon>Fungi</taxon>
        <taxon>Dikarya</taxon>
        <taxon>Basidiomycota</taxon>
        <taxon>Agaricomycotina</taxon>
        <taxon>Agaricomycetes</taxon>
        <taxon>Polyporales</taxon>
        <taxon>Steccherinaceae</taxon>
        <taxon>Antrodiella</taxon>
    </lineage>
</organism>
<dbReference type="EMBL" id="SGPM01000514">
    <property type="protein sequence ID" value="THH19938.1"/>
    <property type="molecule type" value="Genomic_DNA"/>
</dbReference>
<reference evidence="2 3" key="1">
    <citation type="submission" date="2019-02" db="EMBL/GenBank/DDBJ databases">
        <title>Genome sequencing of the rare red list fungi Antrodiella citrinella (Flaviporus citrinellus).</title>
        <authorList>
            <person name="Buettner E."/>
            <person name="Kellner H."/>
        </authorList>
    </citation>
    <scope>NUCLEOTIDE SEQUENCE [LARGE SCALE GENOMIC DNA]</scope>
    <source>
        <strain evidence="2 3">DSM 108506</strain>
    </source>
</reference>
<evidence type="ECO:0000313" key="3">
    <source>
        <dbReference type="Proteomes" id="UP000308730"/>
    </source>
</evidence>
<gene>
    <name evidence="2" type="ORF">EUX98_g8677</name>
</gene>
<accession>A0A4S4M617</accession>
<proteinExistence type="predicted"/>
<keyword evidence="3" id="KW-1185">Reference proteome</keyword>
<name>A0A4S4M617_9APHY</name>
<dbReference type="OrthoDB" id="2746967at2759"/>
<evidence type="ECO:0000313" key="2">
    <source>
        <dbReference type="EMBL" id="THH19938.1"/>
    </source>
</evidence>
<feature type="compositionally biased region" description="Pro residues" evidence="1">
    <location>
        <begin position="506"/>
        <end position="526"/>
    </location>
</feature>